<dbReference type="RefSeq" id="WP_054969855.1">
    <property type="nucleotide sequence ID" value="NZ_LJCO01000058.1"/>
</dbReference>
<gene>
    <name evidence="3" type="primary">rpiA</name>
    <name evidence="4" type="ORF">AN477_14375</name>
</gene>
<dbReference type="FunFam" id="3.40.50.1360:FF:000001">
    <property type="entry name" value="Ribose-5-phosphate isomerase A"/>
    <property type="match status" value="1"/>
</dbReference>
<keyword evidence="5" id="KW-1185">Reference proteome</keyword>
<dbReference type="InterPro" id="IPR020672">
    <property type="entry name" value="Ribose5P_isomerase_typA_subgr"/>
</dbReference>
<evidence type="ECO:0000256" key="3">
    <source>
        <dbReference type="HAMAP-Rule" id="MF_00170"/>
    </source>
</evidence>
<dbReference type="InterPro" id="IPR037171">
    <property type="entry name" value="NagB/RpiA_transferase-like"/>
</dbReference>
<dbReference type="AlphaFoldDB" id="A0A0P9D0U1"/>
<comment type="pathway">
    <text evidence="3">Carbohydrate degradation; pentose phosphate pathway; D-ribose 5-phosphate from D-ribulose 5-phosphate (non-oxidative stage): step 1/1.</text>
</comment>
<protein>
    <recommendedName>
        <fullName evidence="3">Ribose-5-phosphate isomerase A</fullName>
        <ecNumber evidence="3">5.3.1.6</ecNumber>
    </recommendedName>
    <alternativeName>
        <fullName evidence="3">Phosphoriboisomerase A</fullName>
        <shortName evidence="3">PRI</shortName>
    </alternativeName>
</protein>
<comment type="caution">
    <text evidence="4">The sequence shown here is derived from an EMBL/GenBank/DDBJ whole genome shotgun (WGS) entry which is preliminary data.</text>
</comment>
<dbReference type="EMBL" id="LJCO01000058">
    <property type="protein sequence ID" value="KPV43111.1"/>
    <property type="molecule type" value="Genomic_DNA"/>
</dbReference>
<comment type="similarity">
    <text evidence="3">Belongs to the ribose 5-phosphate isomerase family.</text>
</comment>
<comment type="function">
    <text evidence="3">Catalyzes the reversible conversion of ribose-5-phosphate to ribulose 5-phosphate.</text>
</comment>
<dbReference type="GO" id="GO:0004751">
    <property type="term" value="F:ribose-5-phosphate isomerase activity"/>
    <property type="evidence" value="ECO:0007669"/>
    <property type="project" value="UniProtKB-UniRule"/>
</dbReference>
<feature type="binding site" evidence="3">
    <location>
        <begin position="94"/>
        <end position="97"/>
    </location>
    <ligand>
        <name>substrate</name>
    </ligand>
</feature>
<accession>A0A0P9D0U1</accession>
<dbReference type="InterPro" id="IPR004788">
    <property type="entry name" value="Ribose5P_isomerase_type_A"/>
</dbReference>
<dbReference type="Gene3D" id="3.30.70.260">
    <property type="match status" value="1"/>
</dbReference>
<proteinExistence type="inferred from homology"/>
<dbReference type="SUPFAM" id="SSF75445">
    <property type="entry name" value="D-ribose-5-phosphate isomerase (RpiA), lid domain"/>
    <property type="match status" value="1"/>
</dbReference>
<dbReference type="Proteomes" id="UP000050482">
    <property type="component" value="Unassembled WGS sequence"/>
</dbReference>
<dbReference type="HAMAP" id="MF_00170">
    <property type="entry name" value="Rib_5P_isom_A"/>
    <property type="match status" value="1"/>
</dbReference>
<organism evidence="4 5">
    <name type="scientific">Alicyclobacillus ferrooxydans</name>
    <dbReference type="NCBI Taxonomy" id="471514"/>
    <lineage>
        <taxon>Bacteria</taxon>
        <taxon>Bacillati</taxon>
        <taxon>Bacillota</taxon>
        <taxon>Bacilli</taxon>
        <taxon>Bacillales</taxon>
        <taxon>Alicyclobacillaceae</taxon>
        <taxon>Alicyclobacillus</taxon>
    </lineage>
</organism>
<evidence type="ECO:0000313" key="5">
    <source>
        <dbReference type="Proteomes" id="UP000050482"/>
    </source>
</evidence>
<dbReference type="Gene3D" id="3.40.50.1360">
    <property type="match status" value="1"/>
</dbReference>
<feature type="binding site" evidence="3">
    <location>
        <begin position="25"/>
        <end position="28"/>
    </location>
    <ligand>
        <name>substrate</name>
    </ligand>
</feature>
<dbReference type="GO" id="GO:0009052">
    <property type="term" value="P:pentose-phosphate shunt, non-oxidative branch"/>
    <property type="evidence" value="ECO:0007669"/>
    <property type="project" value="UniProtKB-UniRule"/>
</dbReference>
<dbReference type="Pfam" id="PF06026">
    <property type="entry name" value="Rib_5-P_isom_A"/>
    <property type="match status" value="1"/>
</dbReference>
<dbReference type="NCBIfam" id="TIGR00021">
    <property type="entry name" value="rpiA"/>
    <property type="match status" value="1"/>
</dbReference>
<dbReference type="SUPFAM" id="SSF100950">
    <property type="entry name" value="NagB/RpiA/CoA transferase-like"/>
    <property type="match status" value="1"/>
</dbReference>
<evidence type="ECO:0000256" key="1">
    <source>
        <dbReference type="ARBA" id="ARBA00001713"/>
    </source>
</evidence>
<dbReference type="STRING" id="471514.AN477_14375"/>
<dbReference type="EC" id="5.3.1.6" evidence="3"/>
<dbReference type="CDD" id="cd01398">
    <property type="entry name" value="RPI_A"/>
    <property type="match status" value="1"/>
</dbReference>
<sequence>MNKKQTAGQKAAEWIKDGMKVGLGTGSTVYYTILELGERLKNERLQIDAIPTSKETEKLAQSLGIPLTTFADVTRLDVVIDGADAVTPTYDLIKGGGGALLREKLVAKSADTFIVVVDDSKQVNDFKGLPIPIEIVPFAFQTTMQRISTFSSELALRMKKPNAVGAVNAVNEPFVTDNGNYVVDAKFAHMDSIGSPAKLHEKLKSLTGVVETGLFTGMADIVVVGCDEGAKVFRKVNADYHAEALNDF</sequence>
<feature type="binding site" evidence="3">
    <location>
        <position position="121"/>
    </location>
    <ligand>
        <name>substrate</name>
    </ligand>
</feature>
<feature type="active site" description="Proton acceptor" evidence="3">
    <location>
        <position position="103"/>
    </location>
</feature>
<dbReference type="PANTHER" id="PTHR11934:SF0">
    <property type="entry name" value="RIBOSE-5-PHOSPHATE ISOMERASE"/>
    <property type="match status" value="1"/>
</dbReference>
<dbReference type="OrthoDB" id="5870696at2"/>
<dbReference type="UniPathway" id="UPA00115">
    <property type="reaction ID" value="UER00412"/>
</dbReference>
<comment type="catalytic activity">
    <reaction evidence="1 3">
        <text>aldehydo-D-ribose 5-phosphate = D-ribulose 5-phosphate</text>
        <dbReference type="Rhea" id="RHEA:14657"/>
        <dbReference type="ChEBI" id="CHEBI:58121"/>
        <dbReference type="ChEBI" id="CHEBI:58273"/>
        <dbReference type="EC" id="5.3.1.6"/>
    </reaction>
</comment>
<feature type="binding site" evidence="3">
    <location>
        <begin position="81"/>
        <end position="84"/>
    </location>
    <ligand>
        <name>substrate</name>
    </ligand>
</feature>
<evidence type="ECO:0000313" key="4">
    <source>
        <dbReference type="EMBL" id="KPV43111.1"/>
    </source>
</evidence>
<reference evidence="4 5" key="1">
    <citation type="submission" date="2015-09" db="EMBL/GenBank/DDBJ databases">
        <title>Draft genome sequence of Alicyclobacillus ferrooxydans DSM 22381.</title>
        <authorList>
            <person name="Hemp J."/>
        </authorList>
    </citation>
    <scope>NUCLEOTIDE SEQUENCE [LARGE SCALE GENOMIC DNA]</scope>
    <source>
        <strain evidence="4 5">TC-34</strain>
    </source>
</reference>
<keyword evidence="2 3" id="KW-0413">Isomerase</keyword>
<name>A0A0P9D0U1_9BACL</name>
<dbReference type="PATRIC" id="fig|471514.4.peg.2254"/>
<dbReference type="PANTHER" id="PTHR11934">
    <property type="entry name" value="RIBOSE-5-PHOSPHATE ISOMERASE"/>
    <property type="match status" value="1"/>
</dbReference>
<dbReference type="NCBIfam" id="NF001924">
    <property type="entry name" value="PRK00702.1"/>
    <property type="match status" value="1"/>
</dbReference>
<dbReference type="GO" id="GO:0005829">
    <property type="term" value="C:cytosol"/>
    <property type="evidence" value="ECO:0007669"/>
    <property type="project" value="TreeGrafter"/>
</dbReference>
<comment type="subunit">
    <text evidence="3">Homodimer.</text>
</comment>
<evidence type="ECO:0000256" key="2">
    <source>
        <dbReference type="ARBA" id="ARBA00023235"/>
    </source>
</evidence>
<dbReference type="GO" id="GO:0006014">
    <property type="term" value="P:D-ribose metabolic process"/>
    <property type="evidence" value="ECO:0007669"/>
    <property type="project" value="TreeGrafter"/>
</dbReference>